<dbReference type="InterPro" id="IPR025558">
    <property type="entry name" value="DUF4283"/>
</dbReference>
<dbReference type="AlphaFoldDB" id="A0AAV0CCJ5"/>
<keyword evidence="3" id="KW-1185">Reference proteome</keyword>
<proteinExistence type="predicted"/>
<dbReference type="InterPro" id="IPR040256">
    <property type="entry name" value="At4g02000-like"/>
</dbReference>
<dbReference type="PANTHER" id="PTHR31286:SF153">
    <property type="entry name" value="DUF4283 DOMAIN PROTEIN"/>
    <property type="match status" value="1"/>
</dbReference>
<dbReference type="EMBL" id="CAMAPF010000018">
    <property type="protein sequence ID" value="CAH9071044.1"/>
    <property type="molecule type" value="Genomic_DNA"/>
</dbReference>
<organism evidence="2 3">
    <name type="scientific">Cuscuta epithymum</name>
    <dbReference type="NCBI Taxonomy" id="186058"/>
    <lineage>
        <taxon>Eukaryota</taxon>
        <taxon>Viridiplantae</taxon>
        <taxon>Streptophyta</taxon>
        <taxon>Embryophyta</taxon>
        <taxon>Tracheophyta</taxon>
        <taxon>Spermatophyta</taxon>
        <taxon>Magnoliopsida</taxon>
        <taxon>eudicotyledons</taxon>
        <taxon>Gunneridae</taxon>
        <taxon>Pentapetalae</taxon>
        <taxon>asterids</taxon>
        <taxon>lamiids</taxon>
        <taxon>Solanales</taxon>
        <taxon>Convolvulaceae</taxon>
        <taxon>Cuscuteae</taxon>
        <taxon>Cuscuta</taxon>
        <taxon>Cuscuta subgen. Cuscuta</taxon>
    </lineage>
</organism>
<sequence>MDSVVDRYKKMALQEEEEEAASIPAVEEAAIGFPVIGQVLTDRKIRFSDLKEKMTSLWRPGKGMTMKEICDKRYLFSFNHRFDMQCVLDGGPWQFERSLIMLKELMSDDIPHKIILNEAEFWVQIHNESG</sequence>
<dbReference type="PANTHER" id="PTHR31286">
    <property type="entry name" value="GLYCINE-RICH CELL WALL STRUCTURAL PROTEIN 1.8-LIKE"/>
    <property type="match status" value="1"/>
</dbReference>
<feature type="domain" description="DUF4283" evidence="1">
    <location>
        <begin position="35"/>
        <end position="107"/>
    </location>
</feature>
<evidence type="ECO:0000313" key="2">
    <source>
        <dbReference type="EMBL" id="CAH9071044.1"/>
    </source>
</evidence>
<dbReference type="Proteomes" id="UP001152523">
    <property type="component" value="Unassembled WGS sequence"/>
</dbReference>
<dbReference type="Pfam" id="PF14111">
    <property type="entry name" value="DUF4283"/>
    <property type="match status" value="1"/>
</dbReference>
<protein>
    <recommendedName>
        <fullName evidence="1">DUF4283 domain-containing protein</fullName>
    </recommendedName>
</protein>
<accession>A0AAV0CCJ5</accession>
<evidence type="ECO:0000313" key="3">
    <source>
        <dbReference type="Proteomes" id="UP001152523"/>
    </source>
</evidence>
<reference evidence="2" key="1">
    <citation type="submission" date="2022-07" db="EMBL/GenBank/DDBJ databases">
        <authorList>
            <person name="Macas J."/>
            <person name="Novak P."/>
            <person name="Neumann P."/>
        </authorList>
    </citation>
    <scope>NUCLEOTIDE SEQUENCE</scope>
</reference>
<name>A0AAV0CCJ5_9ASTE</name>
<evidence type="ECO:0000259" key="1">
    <source>
        <dbReference type="Pfam" id="PF14111"/>
    </source>
</evidence>
<comment type="caution">
    <text evidence="2">The sequence shown here is derived from an EMBL/GenBank/DDBJ whole genome shotgun (WGS) entry which is preliminary data.</text>
</comment>
<gene>
    <name evidence="2" type="ORF">CEPIT_LOCUS3696</name>
</gene>